<dbReference type="SUPFAM" id="SSF50129">
    <property type="entry name" value="GroES-like"/>
    <property type="match status" value="1"/>
</dbReference>
<dbReference type="InterPro" id="IPR020807">
    <property type="entry name" value="PKS_DH"/>
</dbReference>
<feature type="region of interest" description="C-terminal hotdog fold" evidence="9">
    <location>
        <begin position="1086"/>
        <end position="1241"/>
    </location>
</feature>
<dbReference type="CDD" id="cd00833">
    <property type="entry name" value="PKS"/>
    <property type="match status" value="1"/>
</dbReference>
<dbReference type="EMBL" id="DF933813">
    <property type="protein sequence ID" value="GAM35872.1"/>
    <property type="molecule type" value="Genomic_DNA"/>
</dbReference>
<dbReference type="Gene3D" id="3.90.180.10">
    <property type="entry name" value="Medium-chain alcohol dehydrogenases, catalytic domain"/>
    <property type="match status" value="1"/>
</dbReference>
<dbReference type="Gene3D" id="1.10.1200.10">
    <property type="entry name" value="ACP-like"/>
    <property type="match status" value="1"/>
</dbReference>
<dbReference type="CDD" id="cd05195">
    <property type="entry name" value="enoyl_red"/>
    <property type="match status" value="1"/>
</dbReference>
<evidence type="ECO:0000256" key="6">
    <source>
        <dbReference type="ARBA" id="ARBA00023002"/>
    </source>
</evidence>
<evidence type="ECO:0000256" key="5">
    <source>
        <dbReference type="ARBA" id="ARBA00022857"/>
    </source>
</evidence>
<evidence type="ECO:0000313" key="14">
    <source>
        <dbReference type="Proteomes" id="UP000053095"/>
    </source>
</evidence>
<dbReference type="InterPro" id="IPR016039">
    <property type="entry name" value="Thiolase-like"/>
</dbReference>
<dbReference type="Pfam" id="PF00698">
    <property type="entry name" value="Acyl_transf_1"/>
    <property type="match status" value="1"/>
</dbReference>
<dbReference type="PROSITE" id="PS51257">
    <property type="entry name" value="PROKAR_LIPOPROTEIN"/>
    <property type="match status" value="1"/>
</dbReference>
<dbReference type="SMART" id="SM00829">
    <property type="entry name" value="PKS_ER"/>
    <property type="match status" value="1"/>
</dbReference>
<evidence type="ECO:0000259" key="10">
    <source>
        <dbReference type="PROSITE" id="PS50075"/>
    </source>
</evidence>
<dbReference type="PROSITE" id="PS52019">
    <property type="entry name" value="PKS_MFAS_DH"/>
    <property type="match status" value="1"/>
</dbReference>
<keyword evidence="3" id="KW-0597">Phosphoprotein</keyword>
<dbReference type="InterPro" id="IPR049552">
    <property type="entry name" value="PKS_DH_N"/>
</dbReference>
<dbReference type="SUPFAM" id="SSF47336">
    <property type="entry name" value="ACP-like"/>
    <property type="match status" value="1"/>
</dbReference>
<reference evidence="14" key="1">
    <citation type="journal article" date="2015" name="Genome Announc.">
        <title>Draft genome sequence of Talaromyces cellulolyticus strain Y-94, a source of lignocellulosic biomass-degrading enzymes.</title>
        <authorList>
            <person name="Fujii T."/>
            <person name="Koike H."/>
            <person name="Sawayama S."/>
            <person name="Yano S."/>
            <person name="Inoue H."/>
        </authorList>
    </citation>
    <scope>NUCLEOTIDE SEQUENCE [LARGE SCALE GENOMIC DNA]</scope>
    <source>
        <strain evidence="14">Y-94</strain>
    </source>
</reference>
<feature type="active site" description="Proton acceptor; for dehydratase activity" evidence="9">
    <location>
        <position position="957"/>
    </location>
</feature>
<dbReference type="CDD" id="cd02440">
    <property type="entry name" value="AdoMet_MTases"/>
    <property type="match status" value="1"/>
</dbReference>
<gene>
    <name evidence="13" type="ORF">TCE0_017r04536</name>
</gene>
<evidence type="ECO:0000256" key="4">
    <source>
        <dbReference type="ARBA" id="ARBA00022679"/>
    </source>
</evidence>
<name>A0A6V8H5W5_TALPI</name>
<dbReference type="Pfam" id="PF16197">
    <property type="entry name" value="KAsynt_C_assoc"/>
    <property type="match status" value="1"/>
</dbReference>
<feature type="active site" description="Proton donor; for dehydratase activity" evidence="9">
    <location>
        <position position="1151"/>
    </location>
</feature>
<dbReference type="InterPro" id="IPR057326">
    <property type="entry name" value="KR_dom"/>
</dbReference>
<dbReference type="SUPFAM" id="SSF53901">
    <property type="entry name" value="Thiolase-like"/>
    <property type="match status" value="1"/>
</dbReference>
<dbReference type="Pfam" id="PF23297">
    <property type="entry name" value="ACP_SdgA_C"/>
    <property type="match status" value="1"/>
</dbReference>
<dbReference type="GO" id="GO:0031177">
    <property type="term" value="F:phosphopantetheine binding"/>
    <property type="evidence" value="ECO:0007669"/>
    <property type="project" value="InterPro"/>
</dbReference>
<comment type="caution">
    <text evidence="13">The sequence shown here is derived from an EMBL/GenBank/DDBJ whole genome shotgun (WGS) entry which is preliminary data.</text>
</comment>
<dbReference type="SMART" id="SM00822">
    <property type="entry name" value="PKS_KR"/>
    <property type="match status" value="1"/>
</dbReference>
<dbReference type="PROSITE" id="PS52004">
    <property type="entry name" value="KS3_2"/>
    <property type="match status" value="1"/>
</dbReference>
<dbReference type="Gene3D" id="3.30.559.70">
    <property type="entry name" value="Choline/Carnitine o-acyltransferase, domain 2"/>
    <property type="match status" value="1"/>
</dbReference>
<dbReference type="SMART" id="SM00823">
    <property type="entry name" value="PKS_PP"/>
    <property type="match status" value="1"/>
</dbReference>
<dbReference type="InterPro" id="IPR042572">
    <property type="entry name" value="Carn_acyl_trans_N"/>
</dbReference>
<dbReference type="GO" id="GO:0004312">
    <property type="term" value="F:fatty acid synthase activity"/>
    <property type="evidence" value="ECO:0007669"/>
    <property type="project" value="TreeGrafter"/>
</dbReference>
<evidence type="ECO:0000256" key="8">
    <source>
        <dbReference type="ARBA" id="ARBA00023315"/>
    </source>
</evidence>
<feature type="domain" description="PKS/mFAS DH" evidence="12">
    <location>
        <begin position="925"/>
        <end position="1241"/>
    </location>
</feature>
<evidence type="ECO:0000313" key="13">
    <source>
        <dbReference type="EMBL" id="GAM35872.1"/>
    </source>
</evidence>
<dbReference type="SMART" id="SM00825">
    <property type="entry name" value="PKS_KS"/>
    <property type="match status" value="1"/>
</dbReference>
<dbReference type="GO" id="GO:0016491">
    <property type="term" value="F:oxidoreductase activity"/>
    <property type="evidence" value="ECO:0007669"/>
    <property type="project" value="UniProtKB-KW"/>
</dbReference>
<dbReference type="SMART" id="SM00827">
    <property type="entry name" value="PKS_AT"/>
    <property type="match status" value="1"/>
</dbReference>
<dbReference type="SMART" id="SM00826">
    <property type="entry name" value="PKS_DH"/>
    <property type="match status" value="1"/>
</dbReference>
<dbReference type="InterPro" id="IPR049900">
    <property type="entry name" value="PKS_mFAS_DH"/>
</dbReference>
<dbReference type="SUPFAM" id="SSF51735">
    <property type="entry name" value="NAD(P)-binding Rossmann-fold domains"/>
    <property type="match status" value="2"/>
</dbReference>
<feature type="domain" description="Ketosynthase family 3 (KS3)" evidence="11">
    <location>
        <begin position="11"/>
        <end position="435"/>
    </location>
</feature>
<keyword evidence="6" id="KW-0560">Oxidoreductase</keyword>
<dbReference type="Gene3D" id="3.40.50.720">
    <property type="entry name" value="NAD(P)-binding Rossmann-like Domain"/>
    <property type="match status" value="1"/>
</dbReference>
<proteinExistence type="predicted"/>
<dbReference type="GO" id="GO:0030639">
    <property type="term" value="P:polyketide biosynthetic process"/>
    <property type="evidence" value="ECO:0007669"/>
    <property type="project" value="UniProtKB-ARBA"/>
</dbReference>
<dbReference type="InterPro" id="IPR029063">
    <property type="entry name" value="SAM-dependent_MTases_sf"/>
</dbReference>
<dbReference type="SUPFAM" id="SSF55048">
    <property type="entry name" value="Probable ACP-binding domain of malonyl-CoA ACP transacylase"/>
    <property type="match status" value="1"/>
</dbReference>
<organism evidence="13 14">
    <name type="scientific">Talaromyces pinophilus</name>
    <name type="common">Penicillium pinophilum</name>
    <dbReference type="NCBI Taxonomy" id="128442"/>
    <lineage>
        <taxon>Eukaryota</taxon>
        <taxon>Fungi</taxon>
        <taxon>Dikarya</taxon>
        <taxon>Ascomycota</taxon>
        <taxon>Pezizomycotina</taxon>
        <taxon>Eurotiomycetes</taxon>
        <taxon>Eurotiomycetidae</taxon>
        <taxon>Eurotiales</taxon>
        <taxon>Trichocomaceae</taxon>
        <taxon>Talaromyces</taxon>
        <taxon>Talaromyces sect. Talaromyces</taxon>
    </lineage>
</organism>
<dbReference type="SUPFAM" id="SSF53335">
    <property type="entry name" value="S-adenosyl-L-methionine-dependent methyltransferases"/>
    <property type="match status" value="1"/>
</dbReference>
<accession>A0A6V8H5W5</accession>
<sequence length="3119" mass="344285">MVAATKMIQTPVPLAIVGIGCQLPGDSTNPEKLWDLLSNGKSAWSKVPADRYNEEAFLHPDPDDGNGTHNHSGGHFLKRDMAEFDAGFFNLLPQEASAMDPQQRLLLETAYEALESAGIPQEKIRKTNTAVYMAMFTRDYDRNVYKDMMDIPKYHVTGTGEAILANRLSHLFDLNGPSMTIDTGCSGGMAAVSQACQSLRSGDCDLALAGGANLILSPDHMISMSNLHMLNADGRSYSFDERGAGYGRGEGIAVLAIKRLDDAIKSNDPIRAVILDAALNQDGHTTGITLPSGSAQMALESKVWARVGLNPKDVAYVEAHGTGTLAGDGAELEGISKVFCQDRDTPLYVGSIKSNIGHLECVSGLAALIKATLMLEHEAIPPNVNLNQERASLDISSKNITIPKALVPWKFDGVPRISINSFGYGGTNAHVILERYMQSTKEPSGEKSPSGQIPRLFLLSAASQTSLSKIISNTKEWLSQQQEGELSLRSLSYTLCQRRSIMPWRFSCVATSKQELLDALDKGIKTTDSMKRIPTDVSLSFVFTGQGAQWARMGKELLSDTVFRDSMYRSRDILQDIGSSWDLIEELIRDDKSSRLKEAELAQPSTAAIQIALIDLLRSWGVIPSSVVGHSSGEIGAAYAAGYLSQYTALKAAYYRGFSAGISKSKGLGKGGMIAVGLGEEDVSKYISRLTKGVAVIACQNSPSSTTVSGDDTAIEEISQILTADGVFNRRLNVDAAYHSHHMQAAAEEYKNSLGNIEVDSPLPIKFFSSVTGIEKSGGFDADYWTSNLVSKVRFCDALQALVQSGHSSNRNAQPHRIFIEIGPHSALAGPARQSITGLDDQVPFDYTSALVRGKGAIQSVLEMIASIFNRGYVADLSSVIKLDRDSHNASVLYSLPSYAWDHSKKHWHESRLSRDYRLRKHPYHDLLGTRMTDNTPLRPSWRHLVGVEGLPWLKDHVVDGLIIFPGSGYLCMAIEAASQLAQDNYPQKQIRRFLLKDISFLKGLVIPEGRTRVEMQISLTPVKNSEIAKETEYDFSVTAFAEDEHWSENCHGSVVVEFFSDAGQNPFEISLNYEELSEGLNQATTKVVSSDDLYSELERVGNKYGPSFSSIVHFSMDGDQTLSHVSIPDIAEVMPAQYMRPHVIHPTTLDTLLHTSLPLVNHKLGSGSVMPVHIQEVAISSDIESRAGEYLSAVTTLTSSRFRAAEADILVFPGKGVRDATPVMSVSTMELRSLASSSTDIEGDQDGRDICYELKWNIDERFLSEKHIQSLEPPLSWEQKFKILDQATGIYISRCISQIRDKHLKIPENYHKILYEWMEKTEPPTHTTRDLVSEEKILKLAFEQGVEGEFLTRLGPALPGILTGQVNALQLMLEDDLLYRVYADDSSARCYDLMSEYLKFKSFKQADISVLEIGGGTGGATLPFLEALSSQGICPTVYDFTDVSAGFFDRARNKLQEWTDTVNFRPLDIEKEPTSQGFEAHSYDIVLACNVLHATPSIKATLSKVRSMLKPDGVLLLIEVTNPQRYLNITFGTLPGWWKGAEEGRNTGPFLSSDAWSNAMSQVSLEMQLVEKDDSQLPLSSLMVSRATDDITSAIRPEIRLILEPHLPQELDDFVGIFSTTLQNNGLSTSISSWKDQPLHENILNIVIDNGASPVLSRATEYEFQRIRDLLRRPSNVFWITLQDKEEDRFNPKKHLITGLSRTAHAENEDLQLISIDIQETLREVNQPDMLDVLMRIIKFSLMKTRSAEREYVLNRTGLLVPRVIPSIPLNQQVSSNSESITVTRTISTSQEVVRLDTQTKDFLNDPVFIEDEAHRVPLDKDMVEITLKAYGVPSGGLQSRIHEYAGLVTAIGSDVSGLRIGDRVVAFGTTCYPSRPRVHMSQVQLLPDSISFSAAATLPISFMASTHALIRLADVRPGQTVLIDGAMTDVGRAVLTIAQFLGVKVIAAVSREDEAQLLTDTFKVSSNAVIPRTGHVAKRQLHKLIGTTGLDVIINCSRSKTSSDISAYLNPFSSVINIQSHANEINIPANDRSNYPANTLVTSFDLETLYQFKPLEVAKLLEQVITMIRNGMTLEPWGVATVSITDIEKLKSTYRDESNKKVVLTVDNDSLIKVAKPSHTILQLDPDATYVVAGGLGDLGKRYLRLMAKAGAKTLVTLSRNGHDSPEHFRFQEELRNMGVESTLHSLKCNIADKSSTISALDEIKRRNLPPVRGVVQAAVVLRDSTLDTMTVETFNSVLESKMVGTLNLQKVFSPENLHFFISLSSAVGIIGTSGQANYNAGNTLQDAIAQWQKDSSCHYMSINIGTIEGADATINNQSRMQALRRQGLTPIMPDELLSFFEYSMSVDAREAGCHQAIIGFTPESLAETTAANGAVHTPMFTHVRHARKTDAKSDVAVQRKTFKDIITETKNPNEISLFIAQSIAAKLASLISVDVSDIDLGSSIIDSGIDSLIAIELRNWVMREFDSPIQSSEVLDGADIVSLAQKVALRSRLLADDSTETDTNSSVGIPISTLPTSRSRSIESQRKTLETLLAPLPVPDLTDTLRKFVDSRKAMASPEELEEVALAVEEFKASGSALQKKLQENPFGNEKRLQFYDNYIHLDRREALQDHALFYLGHLTDGAPVHTQAERAAIITISALSFKKQLQNGTLEQNSLNGVPLCTETLQWIFHTVQVPTEGGDKVRKYPPSNNIVVMRRGHFFQVTVQEQDGVAELAALFNQLIALSEQPVPPVSVLTSKERDDWAALRLQLMASTSNVPTIEAIESAAFIVCLDDTAPVTASERCTSILVNDRHFTNRWLDKMLEFTVAANGVSALVGENSKLDGLSVKQLHEMITDEIMDYRTPTPPVEKLEISSRVREIKFEIPSVILDTIQTQTTTNLSHYKTIGAYRENYAALNRPFLGKHQLRSKGTVLIAILFATRLFYGYFQPVWETVTVAKFSKGRIDWLQSLTPDIALWIESAIQYMNDRTKRNDGLKLATSLRDAVNGHTQALREVADGRGYVEHLYSLLGVAMTESQQEGKALELPPLFKSTSWTFADRHATPKMAKTDCLGSGGWLRMQEGGFLMPNPNSVFVHYEVHHLDPLILVQGHEDDVSRFEKCLKQAVDTMRSIIEAES</sequence>
<dbReference type="Proteomes" id="UP000053095">
    <property type="component" value="Unassembled WGS sequence"/>
</dbReference>
<dbReference type="InterPro" id="IPR020806">
    <property type="entry name" value="PKS_PP-bd"/>
</dbReference>
<dbReference type="InterPro" id="IPR036736">
    <property type="entry name" value="ACP-like_sf"/>
</dbReference>
<dbReference type="InterPro" id="IPR014030">
    <property type="entry name" value="Ketoacyl_synth_N"/>
</dbReference>
<dbReference type="InterPro" id="IPR042231">
    <property type="entry name" value="Cho/carn_acyl_trans_2"/>
</dbReference>
<dbReference type="PANTHER" id="PTHR43775">
    <property type="entry name" value="FATTY ACID SYNTHASE"/>
    <property type="match status" value="1"/>
</dbReference>
<protein>
    <submittedName>
        <fullName evidence="13">Uncharacterized protein</fullName>
    </submittedName>
</protein>
<dbReference type="Gene3D" id="3.30.559.10">
    <property type="entry name" value="Chloramphenicol acetyltransferase-like domain"/>
    <property type="match status" value="1"/>
</dbReference>
<keyword evidence="5" id="KW-0521">NADP</keyword>
<dbReference type="InterPro" id="IPR042104">
    <property type="entry name" value="PKS_dehydratase_sf"/>
</dbReference>
<dbReference type="Pfam" id="PF08659">
    <property type="entry name" value="KR"/>
    <property type="match status" value="1"/>
</dbReference>
<feature type="domain" description="Carrier" evidence="10">
    <location>
        <begin position="2417"/>
        <end position="2494"/>
    </location>
</feature>
<dbReference type="InterPro" id="IPR016035">
    <property type="entry name" value="Acyl_Trfase/lysoPLipase"/>
</dbReference>
<dbReference type="SUPFAM" id="SSF52151">
    <property type="entry name" value="FabD/lysophospholipase-like"/>
    <property type="match status" value="1"/>
</dbReference>
<dbReference type="Pfam" id="PF00109">
    <property type="entry name" value="ketoacyl-synt"/>
    <property type="match status" value="1"/>
</dbReference>
<dbReference type="Gene3D" id="3.40.366.10">
    <property type="entry name" value="Malonyl-Coenzyme A Acyl Carrier Protein, domain 2"/>
    <property type="match status" value="1"/>
</dbReference>
<dbReference type="PROSITE" id="PS00012">
    <property type="entry name" value="PHOSPHOPANTETHEINE"/>
    <property type="match status" value="1"/>
</dbReference>
<evidence type="ECO:0000256" key="9">
    <source>
        <dbReference type="PROSITE-ProRule" id="PRU01363"/>
    </source>
</evidence>
<keyword evidence="4" id="KW-0808">Transferase</keyword>
<dbReference type="Gene3D" id="1.10.275.20">
    <property type="entry name" value="Choline/Carnitine o-acyltransferase"/>
    <property type="match status" value="1"/>
</dbReference>
<evidence type="ECO:0000256" key="7">
    <source>
        <dbReference type="ARBA" id="ARBA00023268"/>
    </source>
</evidence>
<dbReference type="Pfam" id="PF21089">
    <property type="entry name" value="PKS_DH_N"/>
    <property type="match status" value="1"/>
</dbReference>
<keyword evidence="2" id="KW-0596">Phosphopantetheine</keyword>
<dbReference type="InterPro" id="IPR036291">
    <property type="entry name" value="NAD(P)-bd_dom_sf"/>
</dbReference>
<dbReference type="Pfam" id="PF02801">
    <property type="entry name" value="Ketoacyl-synt_C"/>
    <property type="match status" value="1"/>
</dbReference>
<dbReference type="InterPro" id="IPR039551">
    <property type="entry name" value="Cho/carn_acyl_trans"/>
</dbReference>
<dbReference type="Gene3D" id="3.10.129.110">
    <property type="entry name" value="Polyketide synthase dehydratase"/>
    <property type="match status" value="1"/>
</dbReference>
<dbReference type="InterPro" id="IPR011032">
    <property type="entry name" value="GroES-like_sf"/>
</dbReference>
<keyword evidence="7" id="KW-0511">Multifunctional enzyme</keyword>
<dbReference type="InterPro" id="IPR020841">
    <property type="entry name" value="PKS_Beta-ketoAc_synthase_dom"/>
</dbReference>
<dbReference type="SUPFAM" id="SSF52777">
    <property type="entry name" value="CoA-dependent acyltransferases"/>
    <property type="match status" value="2"/>
</dbReference>
<keyword evidence="8" id="KW-0012">Acyltransferase</keyword>
<evidence type="ECO:0000256" key="2">
    <source>
        <dbReference type="ARBA" id="ARBA00022450"/>
    </source>
</evidence>
<dbReference type="Pfam" id="PF08242">
    <property type="entry name" value="Methyltransf_12"/>
    <property type="match status" value="1"/>
</dbReference>
<evidence type="ECO:0000256" key="3">
    <source>
        <dbReference type="ARBA" id="ARBA00022553"/>
    </source>
</evidence>
<dbReference type="Pfam" id="PF00755">
    <property type="entry name" value="Carn_acyltransf"/>
    <property type="match status" value="1"/>
</dbReference>
<dbReference type="InterPro" id="IPR014031">
    <property type="entry name" value="Ketoacyl_synth_C"/>
</dbReference>
<dbReference type="InterPro" id="IPR020843">
    <property type="entry name" value="ER"/>
</dbReference>
<dbReference type="Gene3D" id="3.40.47.10">
    <property type="match status" value="1"/>
</dbReference>
<dbReference type="InterPro" id="IPR013968">
    <property type="entry name" value="PKS_KR"/>
</dbReference>
<evidence type="ECO:0000256" key="1">
    <source>
        <dbReference type="ARBA" id="ARBA00005179"/>
    </source>
</evidence>
<comment type="pathway">
    <text evidence="1">Secondary metabolite biosynthesis.</text>
</comment>
<dbReference type="InterPro" id="IPR014043">
    <property type="entry name" value="Acyl_transferase_dom"/>
</dbReference>
<dbReference type="InterPro" id="IPR049551">
    <property type="entry name" value="PKS_DH_C"/>
</dbReference>
<evidence type="ECO:0000259" key="12">
    <source>
        <dbReference type="PROSITE" id="PS52019"/>
    </source>
</evidence>
<dbReference type="PROSITE" id="PS50075">
    <property type="entry name" value="CARRIER"/>
    <property type="match status" value="1"/>
</dbReference>
<dbReference type="InterPro" id="IPR023213">
    <property type="entry name" value="CAT-like_dom_sf"/>
</dbReference>
<dbReference type="InterPro" id="IPR001227">
    <property type="entry name" value="Ac_transferase_dom_sf"/>
</dbReference>
<dbReference type="Pfam" id="PF14765">
    <property type="entry name" value="PS-DH"/>
    <property type="match status" value="1"/>
</dbReference>
<dbReference type="InterPro" id="IPR016036">
    <property type="entry name" value="Malonyl_transacylase_ACP-bd"/>
</dbReference>
<dbReference type="Gene3D" id="3.40.50.150">
    <property type="entry name" value="Vaccinia Virus protein VP39"/>
    <property type="match status" value="1"/>
</dbReference>
<dbReference type="InterPro" id="IPR056501">
    <property type="entry name" value="NAD-bd_HRPKS_sdrA"/>
</dbReference>
<keyword evidence="14" id="KW-1185">Reference proteome</keyword>
<dbReference type="InterPro" id="IPR013217">
    <property type="entry name" value="Methyltransf_12"/>
</dbReference>
<dbReference type="Pfam" id="PF23114">
    <property type="entry name" value="NAD-bd_HRPKS_sdrA"/>
    <property type="match status" value="1"/>
</dbReference>
<dbReference type="GO" id="GO:0006633">
    <property type="term" value="P:fatty acid biosynthetic process"/>
    <property type="evidence" value="ECO:0007669"/>
    <property type="project" value="TreeGrafter"/>
</dbReference>
<dbReference type="InterPro" id="IPR032821">
    <property type="entry name" value="PKS_assoc"/>
</dbReference>
<evidence type="ECO:0000259" key="11">
    <source>
        <dbReference type="PROSITE" id="PS52004"/>
    </source>
</evidence>
<dbReference type="InterPro" id="IPR009081">
    <property type="entry name" value="PP-bd_ACP"/>
</dbReference>
<dbReference type="InterPro" id="IPR050091">
    <property type="entry name" value="PKS_NRPS_Biosynth_Enz"/>
</dbReference>
<dbReference type="PANTHER" id="PTHR43775:SF22">
    <property type="entry name" value="SYNTHASE, PUTATIVE (JCVI)-RELATED"/>
    <property type="match status" value="1"/>
</dbReference>
<dbReference type="InterPro" id="IPR006162">
    <property type="entry name" value="Ppantetheine_attach_site"/>
</dbReference>
<feature type="region of interest" description="N-terminal hotdog fold" evidence="9">
    <location>
        <begin position="925"/>
        <end position="1062"/>
    </location>
</feature>